<dbReference type="KEGG" id="plut:EI981_25145"/>
<feature type="coiled-coil region" evidence="1">
    <location>
        <begin position="149"/>
        <end position="183"/>
    </location>
</feature>
<sequence length="185" mass="19772">MKKIVYSAIVGALLLGSLTAVASAATNSLIGKKVQNVIGVTVNGKSVKDAVIIDGTTYAPVRSFSEAAGYSLTIEGGTVKMASSDTQSEDPIAKELQTKYKIDTLQRNISTWKVMIEGHNETVKQSESFIAETKAWNEKAGKDDPKLDTSGAEEKLKKAQADIAELQAKIDAANAEIEQLQAELK</sequence>
<dbReference type="AlphaFoldDB" id="A0A3Q9IBW1"/>
<name>A0A3Q9IBW1_9BACL</name>
<keyword evidence="1" id="KW-0175">Coiled coil</keyword>
<reference evidence="4" key="1">
    <citation type="submission" date="2018-12" db="EMBL/GenBank/DDBJ databases">
        <title>Complete genome sequence of Paenibacillus sp. MBLB1234.</title>
        <authorList>
            <person name="Nam Y.-D."/>
            <person name="Kang J."/>
            <person name="Chung W.-H."/>
            <person name="Park Y.S."/>
        </authorList>
    </citation>
    <scope>NUCLEOTIDE SEQUENCE [LARGE SCALE GENOMIC DNA]</scope>
    <source>
        <strain evidence="4">MBLB1234</strain>
    </source>
</reference>
<dbReference type="EMBL" id="CP034346">
    <property type="protein sequence ID" value="AZS17381.1"/>
    <property type="molecule type" value="Genomic_DNA"/>
</dbReference>
<accession>A0A3Q9IBW1</accession>
<evidence type="ECO:0000313" key="4">
    <source>
        <dbReference type="Proteomes" id="UP000270678"/>
    </source>
</evidence>
<feature type="chain" id="PRO_5039575842" evidence="2">
    <location>
        <begin position="23"/>
        <end position="185"/>
    </location>
</feature>
<keyword evidence="4" id="KW-1185">Reference proteome</keyword>
<evidence type="ECO:0000256" key="1">
    <source>
        <dbReference type="SAM" id="Coils"/>
    </source>
</evidence>
<keyword evidence="2" id="KW-0732">Signal</keyword>
<feature type="signal peptide" evidence="2">
    <location>
        <begin position="1"/>
        <end position="22"/>
    </location>
</feature>
<gene>
    <name evidence="3" type="ORF">EI981_25145</name>
</gene>
<proteinExistence type="predicted"/>
<protein>
    <submittedName>
        <fullName evidence="3">Uncharacterized protein</fullName>
    </submittedName>
</protein>
<evidence type="ECO:0000313" key="3">
    <source>
        <dbReference type="EMBL" id="AZS17381.1"/>
    </source>
</evidence>
<evidence type="ECO:0000256" key="2">
    <source>
        <dbReference type="SAM" id="SignalP"/>
    </source>
</evidence>
<dbReference type="Proteomes" id="UP000270678">
    <property type="component" value="Chromosome"/>
</dbReference>
<dbReference type="OrthoDB" id="2663175at2"/>
<organism evidence="3 4">
    <name type="scientific">Paenibacillus lutimineralis</name>
    <dbReference type="NCBI Taxonomy" id="2707005"/>
    <lineage>
        <taxon>Bacteria</taxon>
        <taxon>Bacillati</taxon>
        <taxon>Bacillota</taxon>
        <taxon>Bacilli</taxon>
        <taxon>Bacillales</taxon>
        <taxon>Paenibacillaceae</taxon>
        <taxon>Paenibacillus</taxon>
    </lineage>
</organism>
<dbReference type="RefSeq" id="WP_127002894.1">
    <property type="nucleotide sequence ID" value="NZ_CP034346.1"/>
</dbReference>